<dbReference type="InterPro" id="IPR051121">
    <property type="entry name" value="FAH"/>
</dbReference>
<proteinExistence type="inferred from homology"/>
<feature type="domain" description="Fumarylacetoacetase-like C-terminal" evidence="3">
    <location>
        <begin position="52"/>
        <end position="248"/>
    </location>
</feature>
<dbReference type="AlphaFoldDB" id="A0A7C9IL83"/>
<keyword evidence="2" id="KW-0479">Metal-binding</keyword>
<organism evidence="4 5">
    <name type="scientific">Solidesulfovibrio aerotolerans</name>
    <dbReference type="NCBI Taxonomy" id="295255"/>
    <lineage>
        <taxon>Bacteria</taxon>
        <taxon>Pseudomonadati</taxon>
        <taxon>Thermodesulfobacteriota</taxon>
        <taxon>Desulfovibrionia</taxon>
        <taxon>Desulfovibrionales</taxon>
        <taxon>Desulfovibrionaceae</taxon>
        <taxon>Solidesulfovibrio</taxon>
    </lineage>
</organism>
<evidence type="ECO:0000259" key="3">
    <source>
        <dbReference type="Pfam" id="PF01557"/>
    </source>
</evidence>
<dbReference type="Proteomes" id="UP000482487">
    <property type="component" value="Unassembled WGS sequence"/>
</dbReference>
<evidence type="ECO:0000313" key="4">
    <source>
        <dbReference type="EMBL" id="MYL83385.1"/>
    </source>
</evidence>
<comment type="caution">
    <text evidence="4">The sequence shown here is derived from an EMBL/GenBank/DDBJ whole genome shotgun (WGS) entry which is preliminary data.</text>
</comment>
<dbReference type="EMBL" id="WVUD01000014">
    <property type="protein sequence ID" value="MYL83385.1"/>
    <property type="molecule type" value="Genomic_DNA"/>
</dbReference>
<dbReference type="GO" id="GO:0046872">
    <property type="term" value="F:metal ion binding"/>
    <property type="evidence" value="ECO:0007669"/>
    <property type="project" value="UniProtKB-KW"/>
</dbReference>
<evidence type="ECO:0000256" key="2">
    <source>
        <dbReference type="ARBA" id="ARBA00022723"/>
    </source>
</evidence>
<dbReference type="SUPFAM" id="SSF56529">
    <property type="entry name" value="FAH"/>
    <property type="match status" value="1"/>
</dbReference>
<comment type="similarity">
    <text evidence="1">Belongs to the FAH family.</text>
</comment>
<gene>
    <name evidence="4" type="ORF">GTA51_09630</name>
</gene>
<dbReference type="OrthoDB" id="5197601at2"/>
<protein>
    <recommendedName>
        <fullName evidence="3">Fumarylacetoacetase-like C-terminal domain-containing protein</fullName>
    </recommendedName>
</protein>
<accession>A0A7C9IL83</accession>
<dbReference type="PANTHER" id="PTHR42796:SF4">
    <property type="entry name" value="FUMARYLACETOACETATE HYDROLASE DOMAIN-CONTAINING PROTEIN 2A"/>
    <property type="match status" value="1"/>
</dbReference>
<dbReference type="InterPro" id="IPR036663">
    <property type="entry name" value="Fumarylacetoacetase_C_sf"/>
</dbReference>
<evidence type="ECO:0000313" key="5">
    <source>
        <dbReference type="Proteomes" id="UP000482487"/>
    </source>
</evidence>
<dbReference type="PANTHER" id="PTHR42796">
    <property type="entry name" value="FUMARYLACETOACETATE HYDROLASE DOMAIN-CONTAINING PROTEIN 2A-RELATED"/>
    <property type="match status" value="1"/>
</dbReference>
<reference evidence="4 5" key="1">
    <citation type="submission" date="2020-01" db="EMBL/GenBank/DDBJ databases">
        <title>Genome sequence of Desulfovibrio aerotolerans DSM 16695(T).</title>
        <authorList>
            <person name="Karnachuk O."/>
            <person name="Avakyan M."/>
            <person name="Mardanov A."/>
            <person name="Kadnikov V."/>
            <person name="Ravin N."/>
        </authorList>
    </citation>
    <scope>NUCLEOTIDE SEQUENCE [LARGE SCALE GENOMIC DNA]</scope>
    <source>
        <strain evidence="4 5">DSM 16695</strain>
    </source>
</reference>
<dbReference type="GO" id="GO:0003824">
    <property type="term" value="F:catalytic activity"/>
    <property type="evidence" value="ECO:0007669"/>
    <property type="project" value="InterPro"/>
</dbReference>
<dbReference type="Pfam" id="PF01557">
    <property type="entry name" value="FAA_hydrolase"/>
    <property type="match status" value="1"/>
</dbReference>
<name>A0A7C9IL83_9BACT</name>
<dbReference type="InterPro" id="IPR011234">
    <property type="entry name" value="Fumarylacetoacetase-like_C"/>
</dbReference>
<dbReference type="Gene3D" id="3.90.850.10">
    <property type="entry name" value="Fumarylacetoacetase-like, C-terminal domain"/>
    <property type="match status" value="1"/>
</dbReference>
<dbReference type="RefSeq" id="WP_160960612.1">
    <property type="nucleotide sequence ID" value="NZ_WVUD01000014.1"/>
</dbReference>
<keyword evidence="5" id="KW-1185">Reference proteome</keyword>
<sequence length="257" mass="26892">MKVLRVRHGDATFYAQLSVEDSTVRCLDRALGLVDPLPLATVAVLPPVTPSKVVCAAGNFRSRLRELGRDATDAPLLFLKPPSAVIGSGQAIVQPRAATRLEAEAELAIVIGRLCRNVAPGDVAKHLFGYACAADVTAADLRTQDETLGRAKGFDTFAPIGPWIETGVEDASALGLRLLVNGRRVQDGNTGDMVVSPFALVSYVSTIMTLLPGDVILSGSPAGPGHIAPGDEVRIEIDGVGVLINTVRAEADAAPLQ</sequence>
<evidence type="ECO:0000256" key="1">
    <source>
        <dbReference type="ARBA" id="ARBA00010211"/>
    </source>
</evidence>
<dbReference type="GO" id="GO:0044281">
    <property type="term" value="P:small molecule metabolic process"/>
    <property type="evidence" value="ECO:0007669"/>
    <property type="project" value="UniProtKB-ARBA"/>
</dbReference>